<dbReference type="Proteomes" id="UP001175271">
    <property type="component" value="Unassembled WGS sequence"/>
</dbReference>
<organism evidence="2 3">
    <name type="scientific">Steinernema hermaphroditum</name>
    <dbReference type="NCBI Taxonomy" id="289476"/>
    <lineage>
        <taxon>Eukaryota</taxon>
        <taxon>Metazoa</taxon>
        <taxon>Ecdysozoa</taxon>
        <taxon>Nematoda</taxon>
        <taxon>Chromadorea</taxon>
        <taxon>Rhabditida</taxon>
        <taxon>Tylenchina</taxon>
        <taxon>Panagrolaimomorpha</taxon>
        <taxon>Strongyloidoidea</taxon>
        <taxon>Steinernematidae</taxon>
        <taxon>Steinernema</taxon>
    </lineage>
</organism>
<name>A0AA39HCQ7_9BILA</name>
<keyword evidence="3" id="KW-1185">Reference proteome</keyword>
<gene>
    <name evidence="2" type="ORF">QR680_016924</name>
</gene>
<reference evidence="2" key="1">
    <citation type="submission" date="2023-06" db="EMBL/GenBank/DDBJ databases">
        <title>Genomic analysis of the entomopathogenic nematode Steinernema hermaphroditum.</title>
        <authorList>
            <person name="Schwarz E.M."/>
            <person name="Heppert J.K."/>
            <person name="Baniya A."/>
            <person name="Schwartz H.T."/>
            <person name="Tan C.-H."/>
            <person name="Antoshechkin I."/>
            <person name="Sternberg P.W."/>
            <person name="Goodrich-Blair H."/>
            <person name="Dillman A.R."/>
        </authorList>
    </citation>
    <scope>NUCLEOTIDE SEQUENCE</scope>
    <source>
        <strain evidence="2">PS9179</strain>
        <tissue evidence="2">Whole animal</tissue>
    </source>
</reference>
<evidence type="ECO:0000256" key="1">
    <source>
        <dbReference type="SAM" id="MobiDB-lite"/>
    </source>
</evidence>
<proteinExistence type="predicted"/>
<feature type="compositionally biased region" description="Pro residues" evidence="1">
    <location>
        <begin position="257"/>
        <end position="267"/>
    </location>
</feature>
<protein>
    <recommendedName>
        <fullName evidence="4">MADF domain-containing protein</fullName>
    </recommendedName>
</protein>
<evidence type="ECO:0008006" key="4">
    <source>
        <dbReference type="Google" id="ProtNLM"/>
    </source>
</evidence>
<comment type="caution">
    <text evidence="2">The sequence shown here is derived from an EMBL/GenBank/DDBJ whole genome shotgun (WGS) entry which is preliminary data.</text>
</comment>
<dbReference type="AlphaFoldDB" id="A0AA39HCQ7"/>
<evidence type="ECO:0000313" key="2">
    <source>
        <dbReference type="EMBL" id="KAK0403450.1"/>
    </source>
</evidence>
<feature type="compositionally biased region" description="Basic residues" evidence="1">
    <location>
        <begin position="219"/>
        <end position="229"/>
    </location>
</feature>
<feature type="region of interest" description="Disordered" evidence="1">
    <location>
        <begin position="210"/>
        <end position="290"/>
    </location>
</feature>
<sequence length="300" mass="34010">MPGIKKQKSLSSTCGQEAVHVLISLMGEHPDLYSVGVTSERNLSPQCKKLFDGVMKKMRMQFNRADLDDHLVWRCWYNLRSTYMRGVSSARWAPHLNFLRTCRTELARKQASRRSREPQETTPEPLIDVETPISTPIVQAPFHTPNVGCVPTHEGPHFGPLESESSFFREQFQEDWMKIAGSKGGHARLRSVQRKILEIISVVCDNRHFSQKRTDSARSKKKSPAKRSSKNNLHEPQTPNVVTESAVEPKFAGNRAPPVPPINPYPSTPAAKPQTVPPRPKDPNINDYEDFLPLCLRKKQ</sequence>
<accession>A0AA39HCQ7</accession>
<dbReference type="EMBL" id="JAUCMV010000004">
    <property type="protein sequence ID" value="KAK0403450.1"/>
    <property type="molecule type" value="Genomic_DNA"/>
</dbReference>
<evidence type="ECO:0000313" key="3">
    <source>
        <dbReference type="Proteomes" id="UP001175271"/>
    </source>
</evidence>
<feature type="compositionally biased region" description="Polar residues" evidence="1">
    <location>
        <begin position="234"/>
        <end position="243"/>
    </location>
</feature>